<dbReference type="Gene3D" id="3.40.50.1010">
    <property type="entry name" value="5'-nuclease"/>
    <property type="match status" value="1"/>
</dbReference>
<protein>
    <recommendedName>
        <fullName evidence="1">PIN domain-containing protein</fullName>
    </recommendedName>
</protein>
<keyword evidence="3" id="KW-1185">Reference proteome</keyword>
<dbReference type="InterPro" id="IPR029060">
    <property type="entry name" value="PIN-like_dom_sf"/>
</dbReference>
<name>A0A5M3T2R1_LIMPL</name>
<evidence type="ECO:0000313" key="2">
    <source>
        <dbReference type="EMBL" id="GCE92725.1"/>
    </source>
</evidence>
<comment type="caution">
    <text evidence="2">The sequence shown here is derived from an EMBL/GenBank/DDBJ whole genome shotgun (WGS) entry which is preliminary data.</text>
</comment>
<dbReference type="Proteomes" id="UP000326169">
    <property type="component" value="Unassembled WGS sequence"/>
</dbReference>
<accession>A0A5M3T2R1</accession>
<sequence length="138" mass="15712">MILVDTGPLIALIDKGQGEAHVKCGVQTYKTLTGSLLTTWPCFTEAMYFLSELRGWSAQAILWEFINRKALDIHTANEAECQRMKVLMEKYQDIPMDLADASLVAVAESQKIKRIFTLDSDFYVDRLYDKEAFEVIPN</sequence>
<proteinExistence type="predicted"/>
<evidence type="ECO:0000259" key="1">
    <source>
        <dbReference type="Pfam" id="PF01850"/>
    </source>
</evidence>
<organism evidence="2 3">
    <name type="scientific">Limnospira platensis NIES-46</name>
    <dbReference type="NCBI Taxonomy" id="1236695"/>
    <lineage>
        <taxon>Bacteria</taxon>
        <taxon>Bacillati</taxon>
        <taxon>Cyanobacteriota</taxon>
        <taxon>Cyanophyceae</taxon>
        <taxon>Oscillatoriophycideae</taxon>
        <taxon>Oscillatoriales</taxon>
        <taxon>Sirenicapillariaceae</taxon>
        <taxon>Limnospira</taxon>
    </lineage>
</organism>
<evidence type="ECO:0000313" key="3">
    <source>
        <dbReference type="Proteomes" id="UP000326169"/>
    </source>
</evidence>
<dbReference type="SUPFAM" id="SSF88723">
    <property type="entry name" value="PIN domain-like"/>
    <property type="match status" value="1"/>
</dbReference>
<dbReference type="Pfam" id="PF01850">
    <property type="entry name" value="PIN"/>
    <property type="match status" value="1"/>
</dbReference>
<dbReference type="EMBL" id="BIMW01000035">
    <property type="protein sequence ID" value="GCE92725.1"/>
    <property type="molecule type" value="Genomic_DNA"/>
</dbReference>
<dbReference type="InterPro" id="IPR002716">
    <property type="entry name" value="PIN_dom"/>
</dbReference>
<dbReference type="RefSeq" id="WP_006618656.1">
    <property type="nucleotide sequence ID" value="NZ_BIMW01000035.1"/>
</dbReference>
<feature type="domain" description="PIN" evidence="1">
    <location>
        <begin position="2"/>
        <end position="123"/>
    </location>
</feature>
<reference evidence="2 3" key="1">
    <citation type="journal article" date="2019" name="J Genomics">
        <title>The Draft Genome of a Hydrogen-producing Cyanobacterium, Arthrospira platensis NIES-46.</title>
        <authorList>
            <person name="Suzuki S."/>
            <person name="Yamaguchi H."/>
            <person name="Kawachi M."/>
        </authorList>
    </citation>
    <scope>NUCLEOTIDE SEQUENCE [LARGE SCALE GENOMIC DNA]</scope>
    <source>
        <strain evidence="2 3">NIES-46</strain>
    </source>
</reference>
<gene>
    <name evidence="2" type="ORF">NIES46_07660</name>
</gene>
<dbReference type="GeneID" id="301681696"/>